<comment type="caution">
    <text evidence="1">The sequence shown here is derived from an EMBL/GenBank/DDBJ whole genome shotgun (WGS) entry which is preliminary data.</text>
</comment>
<keyword evidence="2" id="KW-1185">Reference proteome</keyword>
<evidence type="ECO:0000313" key="2">
    <source>
        <dbReference type="Proteomes" id="UP001056120"/>
    </source>
</evidence>
<name>A0ACB9A595_9ASTR</name>
<protein>
    <submittedName>
        <fullName evidence="1">Uncharacterized protein</fullName>
    </submittedName>
</protein>
<gene>
    <name evidence="1" type="ORF">L1987_75342</name>
</gene>
<evidence type="ECO:0000313" key="1">
    <source>
        <dbReference type="EMBL" id="KAI3705110.1"/>
    </source>
</evidence>
<organism evidence="1 2">
    <name type="scientific">Smallanthus sonchifolius</name>
    <dbReference type="NCBI Taxonomy" id="185202"/>
    <lineage>
        <taxon>Eukaryota</taxon>
        <taxon>Viridiplantae</taxon>
        <taxon>Streptophyta</taxon>
        <taxon>Embryophyta</taxon>
        <taxon>Tracheophyta</taxon>
        <taxon>Spermatophyta</taxon>
        <taxon>Magnoliopsida</taxon>
        <taxon>eudicotyledons</taxon>
        <taxon>Gunneridae</taxon>
        <taxon>Pentapetalae</taxon>
        <taxon>asterids</taxon>
        <taxon>campanulids</taxon>
        <taxon>Asterales</taxon>
        <taxon>Asteraceae</taxon>
        <taxon>Asteroideae</taxon>
        <taxon>Heliantheae alliance</taxon>
        <taxon>Millerieae</taxon>
        <taxon>Smallanthus</taxon>
    </lineage>
</organism>
<dbReference type="EMBL" id="CM042042">
    <property type="protein sequence ID" value="KAI3705110.1"/>
    <property type="molecule type" value="Genomic_DNA"/>
</dbReference>
<sequence>MEQKLLLSRSGSPDFLSLHDFLLIGDHIPSHSRGKGVVHPYDADGYNWIEDETWKHMNSVGSGSGTLKSSPQSVMAVGWIGPNADVALPDADLCLLDLTKTSPSTSAVFMDHLFHYP</sequence>
<reference evidence="2" key="1">
    <citation type="journal article" date="2022" name="Mol. Ecol. Resour.">
        <title>The genomes of chicory, endive, great burdock and yacon provide insights into Asteraceae palaeo-polyploidization history and plant inulin production.</title>
        <authorList>
            <person name="Fan W."/>
            <person name="Wang S."/>
            <person name="Wang H."/>
            <person name="Wang A."/>
            <person name="Jiang F."/>
            <person name="Liu H."/>
            <person name="Zhao H."/>
            <person name="Xu D."/>
            <person name="Zhang Y."/>
        </authorList>
    </citation>
    <scope>NUCLEOTIDE SEQUENCE [LARGE SCALE GENOMIC DNA]</scope>
    <source>
        <strain evidence="2">cv. Yunnan</strain>
    </source>
</reference>
<dbReference type="Proteomes" id="UP001056120">
    <property type="component" value="Linkage Group LG25"/>
</dbReference>
<reference evidence="1 2" key="2">
    <citation type="journal article" date="2022" name="Mol. Ecol. Resour.">
        <title>The genomes of chicory, endive, great burdock and yacon provide insights into Asteraceae paleo-polyploidization history and plant inulin production.</title>
        <authorList>
            <person name="Fan W."/>
            <person name="Wang S."/>
            <person name="Wang H."/>
            <person name="Wang A."/>
            <person name="Jiang F."/>
            <person name="Liu H."/>
            <person name="Zhao H."/>
            <person name="Xu D."/>
            <person name="Zhang Y."/>
        </authorList>
    </citation>
    <scope>NUCLEOTIDE SEQUENCE [LARGE SCALE GENOMIC DNA]</scope>
    <source>
        <strain evidence="2">cv. Yunnan</strain>
        <tissue evidence="1">Leaves</tissue>
    </source>
</reference>
<accession>A0ACB9A595</accession>
<proteinExistence type="predicted"/>